<organism evidence="1 2">
    <name type="scientific">Caerostris extrusa</name>
    <name type="common">Bark spider</name>
    <name type="synonym">Caerostris bankana</name>
    <dbReference type="NCBI Taxonomy" id="172846"/>
    <lineage>
        <taxon>Eukaryota</taxon>
        <taxon>Metazoa</taxon>
        <taxon>Ecdysozoa</taxon>
        <taxon>Arthropoda</taxon>
        <taxon>Chelicerata</taxon>
        <taxon>Arachnida</taxon>
        <taxon>Araneae</taxon>
        <taxon>Araneomorphae</taxon>
        <taxon>Entelegynae</taxon>
        <taxon>Araneoidea</taxon>
        <taxon>Araneidae</taxon>
        <taxon>Caerostris</taxon>
    </lineage>
</organism>
<dbReference type="AlphaFoldDB" id="A0AAV4M7X6"/>
<dbReference type="Proteomes" id="UP001054945">
    <property type="component" value="Unassembled WGS sequence"/>
</dbReference>
<name>A0AAV4M7X6_CAEEX</name>
<dbReference type="EMBL" id="BPLR01001833">
    <property type="protein sequence ID" value="GIX66929.1"/>
    <property type="molecule type" value="Genomic_DNA"/>
</dbReference>
<proteinExistence type="predicted"/>
<accession>A0AAV4M7X6</accession>
<evidence type="ECO:0000313" key="1">
    <source>
        <dbReference type="EMBL" id="GIX66929.1"/>
    </source>
</evidence>
<evidence type="ECO:0000313" key="2">
    <source>
        <dbReference type="Proteomes" id="UP001054945"/>
    </source>
</evidence>
<protein>
    <submittedName>
        <fullName evidence="1">Uncharacterized protein</fullName>
    </submittedName>
</protein>
<reference evidence="1 2" key="1">
    <citation type="submission" date="2021-06" db="EMBL/GenBank/DDBJ databases">
        <title>Caerostris extrusa draft genome.</title>
        <authorList>
            <person name="Kono N."/>
            <person name="Arakawa K."/>
        </authorList>
    </citation>
    <scope>NUCLEOTIDE SEQUENCE [LARGE SCALE GENOMIC DNA]</scope>
</reference>
<keyword evidence="2" id="KW-1185">Reference proteome</keyword>
<sequence length="162" mass="16799">MARDKFLAWPSLVNTDANVYVLSVADLHAQVCNAAPLEGGPPRRHQALPVPAVSQVVLLQPPTAATHPHPHGREALQVFLLRQEIQAALASYSSTPVCTPGSGLTSATFPSATGPSSSCPTCSSTCATTRARWSAPRTGPTCATLAASASPPTAAYARMARK</sequence>
<gene>
    <name evidence="1" type="primary">AVEN_118859_1</name>
    <name evidence="1" type="ORF">CEXT_721581</name>
</gene>
<comment type="caution">
    <text evidence="1">The sequence shown here is derived from an EMBL/GenBank/DDBJ whole genome shotgun (WGS) entry which is preliminary data.</text>
</comment>